<proteinExistence type="predicted"/>
<evidence type="ECO:0000313" key="1">
    <source>
        <dbReference type="EMBL" id="ABE64756.1"/>
    </source>
</evidence>
<gene>
    <name evidence="1" type="ordered locus">Nham_4111</name>
</gene>
<geneLocation type="plasmid" evidence="2">
    <name>pNITHX1</name>
</geneLocation>
<dbReference type="KEGG" id="nha:Nham_4111"/>
<dbReference type="Proteomes" id="UP000001953">
    <property type="component" value="Plasmid 1"/>
</dbReference>
<organism evidence="1 2">
    <name type="scientific">Nitrobacter hamburgensis (strain DSM 10229 / NCIMB 13809 / X14)</name>
    <dbReference type="NCBI Taxonomy" id="323097"/>
    <lineage>
        <taxon>Bacteria</taxon>
        <taxon>Pseudomonadati</taxon>
        <taxon>Pseudomonadota</taxon>
        <taxon>Alphaproteobacteria</taxon>
        <taxon>Hyphomicrobiales</taxon>
        <taxon>Nitrobacteraceae</taxon>
        <taxon>Nitrobacter</taxon>
    </lineage>
</organism>
<dbReference type="EMBL" id="CP000320">
    <property type="protein sequence ID" value="ABE64756.1"/>
    <property type="molecule type" value="Genomic_DNA"/>
</dbReference>
<accession>Q1QG91</accession>
<dbReference type="AlphaFoldDB" id="Q1QG91"/>
<protein>
    <submittedName>
        <fullName evidence="1">Uncharacterized protein</fullName>
    </submittedName>
</protein>
<reference evidence="2" key="1">
    <citation type="submission" date="2006-03" db="EMBL/GenBank/DDBJ databases">
        <title>Complete sequence of plasmid 1 of Nitrobacter hamburgensis X14.</title>
        <authorList>
            <consortium name="US DOE Joint Genome Institute"/>
            <person name="Copeland A."/>
            <person name="Lucas S."/>
            <person name="Lapidus A."/>
            <person name="Barry K."/>
            <person name="Detter J.C."/>
            <person name="Glavina del Rio T."/>
            <person name="Hammon N."/>
            <person name="Israni S."/>
            <person name="Dalin E."/>
            <person name="Tice H."/>
            <person name="Pitluck S."/>
            <person name="Chain P."/>
            <person name="Malfatti S."/>
            <person name="Shin M."/>
            <person name="Vergez L."/>
            <person name="Schmutz J."/>
            <person name="Larimer F."/>
            <person name="Land M."/>
            <person name="Hauser L."/>
            <person name="Kyrpides N."/>
            <person name="Ivanova N."/>
            <person name="Ward B."/>
            <person name="Arp D."/>
            <person name="Klotz M."/>
            <person name="Stein L."/>
            <person name="O'Mullan G."/>
            <person name="Starkenburg S."/>
            <person name="Sayavedra L."/>
            <person name="Poret-Peterson A.T."/>
            <person name="Gentry M.E."/>
            <person name="Bruce D."/>
            <person name="Richardson P."/>
        </authorList>
    </citation>
    <scope>NUCLEOTIDE SEQUENCE [LARGE SCALE GENOMIC DNA]</scope>
    <source>
        <strain evidence="2">DSM 10229 / NCIMB 13809 / X14</strain>
        <plasmid evidence="2">Plasmid pNITHX1</plasmid>
    </source>
</reference>
<name>Q1QG91_NITHX</name>
<dbReference type="HOGENOM" id="CLU_1702395_0_0_5"/>
<sequence length="154" mass="17096">MPTTTPDFRTAKTSRHATTALKLLGNVGQSTHHGFARDRRDCIPLTEGVAIAEHWALIIGPLLLLVVMFGRDGNGWLRAADEHYAAIARIKRSPKVTTNWTFAMVRLRGGIFHSFLKSKLPRLCLSEGQMTRAAARRAEDEPQARRTFGFGGDL</sequence>
<keyword evidence="1" id="KW-0614">Plasmid</keyword>
<keyword evidence="2" id="KW-1185">Reference proteome</keyword>
<evidence type="ECO:0000313" key="2">
    <source>
        <dbReference type="Proteomes" id="UP000001953"/>
    </source>
</evidence>